<dbReference type="EMBL" id="KN837780">
    <property type="protein sequence ID" value="KIJ23160.1"/>
    <property type="molecule type" value="Genomic_DNA"/>
</dbReference>
<keyword evidence="5" id="KW-1185">Reference proteome</keyword>
<dbReference type="InterPro" id="IPR015943">
    <property type="entry name" value="WD40/YVTN_repeat-like_dom_sf"/>
</dbReference>
<dbReference type="SMART" id="SM00320">
    <property type="entry name" value="WD40"/>
    <property type="match status" value="2"/>
</dbReference>
<dbReference type="PANTHER" id="PTHR22847">
    <property type="entry name" value="WD40 REPEAT PROTEIN"/>
    <property type="match status" value="1"/>
</dbReference>
<dbReference type="Pfam" id="PF00400">
    <property type="entry name" value="WD40"/>
    <property type="match status" value="1"/>
</dbReference>
<gene>
    <name evidence="4" type="ORF">M422DRAFT_196267</name>
</gene>
<keyword evidence="2" id="KW-0677">Repeat</keyword>
<feature type="non-terminal residue" evidence="4">
    <location>
        <position position="1"/>
    </location>
</feature>
<protein>
    <submittedName>
        <fullName evidence="4">Uncharacterized protein</fullName>
    </submittedName>
</protein>
<evidence type="ECO:0000256" key="2">
    <source>
        <dbReference type="ARBA" id="ARBA00022737"/>
    </source>
</evidence>
<dbReference type="GO" id="GO:0042393">
    <property type="term" value="F:histone binding"/>
    <property type="evidence" value="ECO:0007669"/>
    <property type="project" value="TreeGrafter"/>
</dbReference>
<evidence type="ECO:0000313" key="4">
    <source>
        <dbReference type="EMBL" id="KIJ23160.1"/>
    </source>
</evidence>
<evidence type="ECO:0000256" key="3">
    <source>
        <dbReference type="PROSITE-ProRule" id="PRU00221"/>
    </source>
</evidence>
<dbReference type="GO" id="GO:0048188">
    <property type="term" value="C:Set1C/COMPASS complex"/>
    <property type="evidence" value="ECO:0007669"/>
    <property type="project" value="TreeGrafter"/>
</dbReference>
<dbReference type="PANTHER" id="PTHR22847:SF637">
    <property type="entry name" value="WD REPEAT DOMAIN 5B"/>
    <property type="match status" value="1"/>
</dbReference>
<dbReference type="PROSITE" id="PS50294">
    <property type="entry name" value="WD_REPEATS_REGION"/>
    <property type="match status" value="1"/>
</dbReference>
<dbReference type="Gene3D" id="2.130.10.10">
    <property type="entry name" value="YVTN repeat-like/Quinoprotein amine dehydrogenase"/>
    <property type="match status" value="1"/>
</dbReference>
<dbReference type="SUPFAM" id="SSF50960">
    <property type="entry name" value="TolB, C-terminal domain"/>
    <property type="match status" value="1"/>
</dbReference>
<dbReference type="InterPro" id="IPR019775">
    <property type="entry name" value="WD40_repeat_CS"/>
</dbReference>
<dbReference type="Proteomes" id="UP000054279">
    <property type="component" value="Unassembled WGS sequence"/>
</dbReference>
<dbReference type="PROSITE" id="PS50082">
    <property type="entry name" value="WD_REPEATS_2"/>
    <property type="match status" value="1"/>
</dbReference>
<name>A0A0C9UDF2_SPHS4</name>
<evidence type="ECO:0000256" key="1">
    <source>
        <dbReference type="ARBA" id="ARBA00022574"/>
    </source>
</evidence>
<reference evidence="4 5" key="1">
    <citation type="submission" date="2014-06" db="EMBL/GenBank/DDBJ databases">
        <title>Evolutionary Origins and Diversification of the Mycorrhizal Mutualists.</title>
        <authorList>
            <consortium name="DOE Joint Genome Institute"/>
            <consortium name="Mycorrhizal Genomics Consortium"/>
            <person name="Kohler A."/>
            <person name="Kuo A."/>
            <person name="Nagy L.G."/>
            <person name="Floudas D."/>
            <person name="Copeland A."/>
            <person name="Barry K.W."/>
            <person name="Cichocki N."/>
            <person name="Veneault-Fourrey C."/>
            <person name="LaButti K."/>
            <person name="Lindquist E.A."/>
            <person name="Lipzen A."/>
            <person name="Lundell T."/>
            <person name="Morin E."/>
            <person name="Murat C."/>
            <person name="Riley R."/>
            <person name="Ohm R."/>
            <person name="Sun H."/>
            <person name="Tunlid A."/>
            <person name="Henrissat B."/>
            <person name="Grigoriev I.V."/>
            <person name="Hibbett D.S."/>
            <person name="Martin F."/>
        </authorList>
    </citation>
    <scope>NUCLEOTIDE SEQUENCE [LARGE SCALE GENOMIC DNA]</scope>
    <source>
        <strain evidence="4 5">SS14</strain>
    </source>
</reference>
<feature type="repeat" description="WD" evidence="3">
    <location>
        <begin position="227"/>
        <end position="268"/>
    </location>
</feature>
<dbReference type="InterPro" id="IPR001680">
    <property type="entry name" value="WD40_rpt"/>
</dbReference>
<dbReference type="AlphaFoldDB" id="A0A0C9UDF2"/>
<accession>A0A0C9UDF2</accession>
<organism evidence="4 5">
    <name type="scientific">Sphaerobolus stellatus (strain SS14)</name>
    <dbReference type="NCBI Taxonomy" id="990650"/>
    <lineage>
        <taxon>Eukaryota</taxon>
        <taxon>Fungi</taxon>
        <taxon>Dikarya</taxon>
        <taxon>Basidiomycota</taxon>
        <taxon>Agaricomycotina</taxon>
        <taxon>Agaricomycetes</taxon>
        <taxon>Phallomycetidae</taxon>
        <taxon>Geastrales</taxon>
        <taxon>Sphaerobolaceae</taxon>
        <taxon>Sphaerobolus</taxon>
    </lineage>
</organism>
<evidence type="ECO:0000313" key="5">
    <source>
        <dbReference type="Proteomes" id="UP000054279"/>
    </source>
</evidence>
<dbReference type="HOGENOM" id="CLU_000288_57_19_1"/>
<sequence>MEEVHTNLSIAILKLLNHDLHFNMCKFSNSHIPNADVANLKSQIEENIPSYLGYSCQFIGYHFNSISSNVSLDEIYPLVKTFLEKKVLYWLEILGILQITDTAFTFLYAIIEKLQYTHYISIAQDVIRFIRMAVSVIEDATPHIYLSVMPFIPAQSILKDIWPVSDYSAKIFRGLQKKWPNLEQTINFKFRISCVTFSPGGQSVVAAVDNNLYILNATSGKPAVEPLTGHTRAVSSVAFSPDGQRIVSGSSDRTIRIWDAQTGTLIGDPLTGH</sequence>
<proteinExistence type="predicted"/>
<dbReference type="OrthoDB" id="163438at2759"/>
<keyword evidence="1 3" id="KW-0853">WD repeat</keyword>
<dbReference type="PROSITE" id="PS00678">
    <property type="entry name" value="WD_REPEATS_1"/>
    <property type="match status" value="1"/>
</dbReference>